<comment type="caution">
    <text evidence="2">The sequence shown here is derived from an EMBL/GenBank/DDBJ whole genome shotgun (WGS) entry which is preliminary data.</text>
</comment>
<reference evidence="2" key="1">
    <citation type="submission" date="2022-04" db="EMBL/GenBank/DDBJ databases">
        <title>Carnegiea gigantea Genome sequencing and assembly v2.</title>
        <authorList>
            <person name="Copetti D."/>
            <person name="Sanderson M.J."/>
            <person name="Burquez A."/>
            <person name="Wojciechowski M.F."/>
        </authorList>
    </citation>
    <scope>NUCLEOTIDE SEQUENCE</scope>
    <source>
        <strain evidence="2">SGP5-SGP5p</strain>
        <tissue evidence="2">Aerial part</tissue>
    </source>
</reference>
<keyword evidence="3" id="KW-1185">Reference proteome</keyword>
<name>A0A9Q1KJW5_9CARY</name>
<organism evidence="2 3">
    <name type="scientific">Carnegiea gigantea</name>
    <dbReference type="NCBI Taxonomy" id="171969"/>
    <lineage>
        <taxon>Eukaryota</taxon>
        <taxon>Viridiplantae</taxon>
        <taxon>Streptophyta</taxon>
        <taxon>Embryophyta</taxon>
        <taxon>Tracheophyta</taxon>
        <taxon>Spermatophyta</taxon>
        <taxon>Magnoliopsida</taxon>
        <taxon>eudicotyledons</taxon>
        <taxon>Gunneridae</taxon>
        <taxon>Pentapetalae</taxon>
        <taxon>Caryophyllales</taxon>
        <taxon>Cactineae</taxon>
        <taxon>Cactaceae</taxon>
        <taxon>Cactoideae</taxon>
        <taxon>Echinocereeae</taxon>
        <taxon>Carnegiea</taxon>
    </lineage>
</organism>
<evidence type="ECO:0000256" key="1">
    <source>
        <dbReference type="SAM" id="MobiDB-lite"/>
    </source>
</evidence>
<gene>
    <name evidence="2" type="ORF">Cgig2_000961</name>
</gene>
<evidence type="ECO:0000313" key="2">
    <source>
        <dbReference type="EMBL" id="KAJ8445781.1"/>
    </source>
</evidence>
<sequence>MQVYPQCGELLSKGKQLSAKFLQLREVEESILMPRSKQQHVSLGDSNNAYSYSCLKTKHARGGSSSLVDDGGHVITDIEQIKNIVLDLEFYQDLLGSSTPRLVDPLLFEQGNRLTAEHSLSLLQIPSKEEVKAALWSIPEHKAPRPDAVIGDDVTDFFANGMLLKSVNSYFEFSARLAAHGRLWTEYILAYMQQGVAGSNNGTFMITPASNSRTKNGERRAQNPRFAKALFRREDRQPVPETVGKGRNSERSGGVASSLEEIDESKTIFRVRVRAAGVGECEVVVDQGIRSMGGRRCRWLMRFGGGSKRWCAQ</sequence>
<dbReference type="EMBL" id="JAKOGI010000071">
    <property type="protein sequence ID" value="KAJ8445781.1"/>
    <property type="molecule type" value="Genomic_DNA"/>
</dbReference>
<accession>A0A9Q1KJW5</accession>
<dbReference type="OrthoDB" id="1937198at2759"/>
<protein>
    <submittedName>
        <fullName evidence="2">Uncharacterized protein</fullName>
    </submittedName>
</protein>
<feature type="region of interest" description="Disordered" evidence="1">
    <location>
        <begin position="237"/>
        <end position="259"/>
    </location>
</feature>
<dbReference type="AlphaFoldDB" id="A0A9Q1KJW5"/>
<dbReference type="Proteomes" id="UP001153076">
    <property type="component" value="Unassembled WGS sequence"/>
</dbReference>
<proteinExistence type="predicted"/>
<evidence type="ECO:0000313" key="3">
    <source>
        <dbReference type="Proteomes" id="UP001153076"/>
    </source>
</evidence>